<dbReference type="Pfam" id="PF00005">
    <property type="entry name" value="ABC_tran"/>
    <property type="match status" value="1"/>
</dbReference>
<evidence type="ECO:0000256" key="4">
    <source>
        <dbReference type="ARBA" id="ARBA00022840"/>
    </source>
</evidence>
<reference evidence="6 7" key="1">
    <citation type="submission" date="2019-11" db="EMBL/GenBank/DDBJ databases">
        <title>Genome sequences of 17 halophilic strains isolated from different environments.</title>
        <authorList>
            <person name="Furrow R.E."/>
        </authorList>
    </citation>
    <scope>NUCLEOTIDE SEQUENCE [LARGE SCALE GENOMIC DNA]</scope>
    <source>
        <strain evidence="6 7">22506_14_FS</strain>
    </source>
</reference>
<name>A0A845EPY6_9BACL</name>
<dbReference type="Gene3D" id="3.40.50.300">
    <property type="entry name" value="P-loop containing nucleotide triphosphate hydrolases"/>
    <property type="match status" value="1"/>
</dbReference>
<dbReference type="PROSITE" id="PS50893">
    <property type="entry name" value="ABC_TRANSPORTER_2"/>
    <property type="match status" value="1"/>
</dbReference>
<comment type="similarity">
    <text evidence="1">Belongs to the ABC transporter superfamily.</text>
</comment>
<keyword evidence="2" id="KW-0813">Transport</keyword>
<evidence type="ECO:0000259" key="5">
    <source>
        <dbReference type="PROSITE" id="PS50893"/>
    </source>
</evidence>
<organism evidence="6 7">
    <name type="scientific">Guptibacillus hwajinpoensis</name>
    <dbReference type="NCBI Taxonomy" id="208199"/>
    <lineage>
        <taxon>Bacteria</taxon>
        <taxon>Bacillati</taxon>
        <taxon>Bacillota</taxon>
        <taxon>Bacilli</taxon>
        <taxon>Bacillales</taxon>
        <taxon>Guptibacillaceae</taxon>
        <taxon>Guptibacillus</taxon>
    </lineage>
</organism>
<dbReference type="InterPro" id="IPR003439">
    <property type="entry name" value="ABC_transporter-like_ATP-bd"/>
</dbReference>
<comment type="caution">
    <text evidence="6">The sequence shown here is derived from an EMBL/GenBank/DDBJ whole genome shotgun (WGS) entry which is preliminary data.</text>
</comment>
<protein>
    <submittedName>
        <fullName evidence="6">ATP-binding cassette domain-containing protein</fullName>
    </submittedName>
</protein>
<evidence type="ECO:0000256" key="2">
    <source>
        <dbReference type="ARBA" id="ARBA00022448"/>
    </source>
</evidence>
<keyword evidence="3" id="KW-0547">Nucleotide-binding</keyword>
<dbReference type="InterPro" id="IPR027417">
    <property type="entry name" value="P-loop_NTPase"/>
</dbReference>
<dbReference type="SMART" id="SM00382">
    <property type="entry name" value="AAA"/>
    <property type="match status" value="1"/>
</dbReference>
<dbReference type="EMBL" id="WMEY01000001">
    <property type="protein sequence ID" value="MYL61782.1"/>
    <property type="molecule type" value="Genomic_DNA"/>
</dbReference>
<gene>
    <name evidence="6" type="ORF">GLW07_00295</name>
</gene>
<evidence type="ECO:0000313" key="7">
    <source>
        <dbReference type="Proteomes" id="UP000447833"/>
    </source>
</evidence>
<evidence type="ECO:0000256" key="3">
    <source>
        <dbReference type="ARBA" id="ARBA00022741"/>
    </source>
</evidence>
<keyword evidence="4 6" id="KW-0067">ATP-binding</keyword>
<dbReference type="RefSeq" id="WP_160917738.1">
    <property type="nucleotide sequence ID" value="NZ_WMEY01000001.1"/>
</dbReference>
<dbReference type="PANTHER" id="PTHR43335">
    <property type="entry name" value="ABC TRANSPORTER, ATP-BINDING PROTEIN"/>
    <property type="match status" value="1"/>
</dbReference>
<sequence>MIEVSHLTKQFKKKKVLHDLNLSVEGGMVGLIGPNGAGKTTFMRMLAAVSKPSSGDIIVNGYSIQKEASSVRKEIGYLPQHFQLYPQLTASEFLDYTGQLKQDRDYDHEMEKNRLLDALNLRSQQNQKIKTFSNGMKQRLGIAQALYGEPSLMIFDEPSAGLDPEERLRFRNIMADVSSRRTVILSTHIVEDIESSCDTLIVLNKGEILFIGTPFDLQCKGNGLIWEFDLEDDDWNQLAGLQMTLTKRKANGLHCRAISPVAPFDFAEAVNPTLEEGYMALIGRDGT</sequence>
<evidence type="ECO:0000313" key="6">
    <source>
        <dbReference type="EMBL" id="MYL61782.1"/>
    </source>
</evidence>
<accession>A0A845EPY6</accession>
<dbReference type="GO" id="GO:0005524">
    <property type="term" value="F:ATP binding"/>
    <property type="evidence" value="ECO:0007669"/>
    <property type="project" value="UniProtKB-KW"/>
</dbReference>
<dbReference type="Proteomes" id="UP000447833">
    <property type="component" value="Unassembled WGS sequence"/>
</dbReference>
<dbReference type="AlphaFoldDB" id="A0A845EPY6"/>
<dbReference type="PANTHER" id="PTHR43335:SF2">
    <property type="entry name" value="ABC TRANSPORTER, ATP-BINDING PROTEIN"/>
    <property type="match status" value="1"/>
</dbReference>
<feature type="domain" description="ABC transporter" evidence="5">
    <location>
        <begin position="2"/>
        <end position="230"/>
    </location>
</feature>
<dbReference type="InterPro" id="IPR003593">
    <property type="entry name" value="AAA+_ATPase"/>
</dbReference>
<dbReference type="SUPFAM" id="SSF52540">
    <property type="entry name" value="P-loop containing nucleoside triphosphate hydrolases"/>
    <property type="match status" value="1"/>
</dbReference>
<dbReference type="GO" id="GO:0016887">
    <property type="term" value="F:ATP hydrolysis activity"/>
    <property type="evidence" value="ECO:0007669"/>
    <property type="project" value="InterPro"/>
</dbReference>
<evidence type="ECO:0000256" key="1">
    <source>
        <dbReference type="ARBA" id="ARBA00005417"/>
    </source>
</evidence>
<proteinExistence type="inferred from homology"/>